<dbReference type="SUPFAM" id="SSF100920">
    <property type="entry name" value="Heat shock protein 70kD (HSP70), peptide-binding domain"/>
    <property type="match status" value="1"/>
</dbReference>
<dbReference type="AlphaFoldDB" id="A0A6J8BRS7"/>
<dbReference type="InterPro" id="IPR018181">
    <property type="entry name" value="Heat_shock_70_CS"/>
</dbReference>
<dbReference type="EC" id="3.6.4.10" evidence="5"/>
<keyword evidence="3 4" id="KW-0067">ATP-binding</keyword>
<dbReference type="FunFam" id="3.90.640.10:FF:000003">
    <property type="entry name" value="Molecular chaperone DnaK"/>
    <property type="match status" value="1"/>
</dbReference>
<comment type="similarity">
    <text evidence="1 4">Belongs to the heat shock protein 70 family.</text>
</comment>
<dbReference type="Gene3D" id="2.60.34.10">
    <property type="entry name" value="Substrate Binding Domain Of DNAk, Chain A, domain 1"/>
    <property type="match status" value="1"/>
</dbReference>
<dbReference type="OrthoDB" id="2401965at2759"/>
<keyword evidence="6" id="KW-1185">Reference proteome</keyword>
<dbReference type="EMBL" id="CACVKT020003887">
    <property type="protein sequence ID" value="CAC5386668.1"/>
    <property type="molecule type" value="Genomic_DNA"/>
</dbReference>
<dbReference type="FunFam" id="3.30.420.40:FF:000545">
    <property type="entry name" value="Endoplasmic reticulum chaperone BiP"/>
    <property type="match status" value="1"/>
</dbReference>
<evidence type="ECO:0000256" key="1">
    <source>
        <dbReference type="ARBA" id="ARBA00007381"/>
    </source>
</evidence>
<proteinExistence type="inferred from homology"/>
<name>A0A6J8BRS7_MYTCO</name>
<protein>
    <submittedName>
        <fullName evidence="5">HSPA5</fullName>
        <ecNumber evidence="5">3.6.4.10</ecNumber>
    </submittedName>
</protein>
<evidence type="ECO:0000313" key="6">
    <source>
        <dbReference type="Proteomes" id="UP000507470"/>
    </source>
</evidence>
<evidence type="ECO:0000256" key="4">
    <source>
        <dbReference type="RuleBase" id="RU003322"/>
    </source>
</evidence>
<dbReference type="SUPFAM" id="SSF53067">
    <property type="entry name" value="Actin-like ATPase domain"/>
    <property type="match status" value="2"/>
</dbReference>
<dbReference type="InterPro" id="IPR013126">
    <property type="entry name" value="Hsp_70_fam"/>
</dbReference>
<evidence type="ECO:0000256" key="3">
    <source>
        <dbReference type="ARBA" id="ARBA00022840"/>
    </source>
</evidence>
<evidence type="ECO:0000313" key="5">
    <source>
        <dbReference type="EMBL" id="CAC5386668.1"/>
    </source>
</evidence>
<dbReference type="GO" id="GO:0005524">
    <property type="term" value="F:ATP binding"/>
    <property type="evidence" value="ECO:0007669"/>
    <property type="project" value="UniProtKB-KW"/>
</dbReference>
<dbReference type="GO" id="GO:0016787">
    <property type="term" value="F:hydrolase activity"/>
    <property type="evidence" value="ECO:0007669"/>
    <property type="project" value="UniProtKB-KW"/>
</dbReference>
<dbReference type="PANTHER" id="PTHR19375">
    <property type="entry name" value="HEAT SHOCK PROTEIN 70KDA"/>
    <property type="match status" value="1"/>
</dbReference>
<dbReference type="PROSITE" id="PS00329">
    <property type="entry name" value="HSP70_2"/>
    <property type="match status" value="1"/>
</dbReference>
<organism evidence="5 6">
    <name type="scientific">Mytilus coruscus</name>
    <name type="common">Sea mussel</name>
    <dbReference type="NCBI Taxonomy" id="42192"/>
    <lineage>
        <taxon>Eukaryota</taxon>
        <taxon>Metazoa</taxon>
        <taxon>Spiralia</taxon>
        <taxon>Lophotrochozoa</taxon>
        <taxon>Mollusca</taxon>
        <taxon>Bivalvia</taxon>
        <taxon>Autobranchia</taxon>
        <taxon>Pteriomorphia</taxon>
        <taxon>Mytilida</taxon>
        <taxon>Mytiloidea</taxon>
        <taxon>Mytilidae</taxon>
        <taxon>Mytilinae</taxon>
        <taxon>Mytilus</taxon>
    </lineage>
</organism>
<dbReference type="InterPro" id="IPR043129">
    <property type="entry name" value="ATPase_NBD"/>
</dbReference>
<dbReference type="Gene3D" id="3.90.640.10">
    <property type="entry name" value="Actin, Chain A, domain 4"/>
    <property type="match status" value="1"/>
</dbReference>
<keyword evidence="5" id="KW-0378">Hydrolase</keyword>
<dbReference type="Gene3D" id="3.30.420.40">
    <property type="match status" value="2"/>
</dbReference>
<keyword evidence="2 4" id="KW-0547">Nucleotide-binding</keyword>
<dbReference type="GO" id="GO:0140662">
    <property type="term" value="F:ATP-dependent protein folding chaperone"/>
    <property type="evidence" value="ECO:0007669"/>
    <property type="project" value="InterPro"/>
</dbReference>
<dbReference type="Pfam" id="PF00012">
    <property type="entry name" value="HSP70"/>
    <property type="match status" value="1"/>
</dbReference>
<dbReference type="Proteomes" id="UP000507470">
    <property type="component" value="Unassembled WGS sequence"/>
</dbReference>
<gene>
    <name evidence="5" type="ORF">MCOR_22078</name>
</gene>
<accession>A0A6J8BRS7</accession>
<dbReference type="PRINTS" id="PR00301">
    <property type="entry name" value="HEATSHOCK70"/>
</dbReference>
<evidence type="ECO:0000256" key="2">
    <source>
        <dbReference type="ARBA" id="ARBA00022741"/>
    </source>
</evidence>
<reference evidence="5 6" key="1">
    <citation type="submission" date="2020-06" db="EMBL/GenBank/DDBJ databases">
        <authorList>
            <person name="Li R."/>
            <person name="Bekaert M."/>
        </authorList>
    </citation>
    <scope>NUCLEOTIDE SEQUENCE [LARGE SCALE GENOMIC DNA]</scope>
    <source>
        <strain evidence="6">wild</strain>
    </source>
</reference>
<dbReference type="InterPro" id="IPR029047">
    <property type="entry name" value="HSP70_peptide-bd_sf"/>
</dbReference>
<sequence length="558" mass="63960">MFLASMKQLAEQYIDGPITDAVITTPAYFNEAQRQATKDAGAIAGLNVRRILSEPTAASMAFSTDSTEVEQMVFVLDLGGGTVDASIIQYNAGFYKPIATVGNTDLGGEDFNERIYSEVIRQYQRTNWKKFPGWRVKRKVLLEIEKAKRELSFLSETIIEINSIYPGEDFSWKLTREHFDFICSDLFLSIIALIKRALKFAEMEAKDITHIVLVGGSSKMVLIKSLISNYFGKSPNSDINPDEAIVYGAAVQAGFLSGDTETNDMLLHDIYPMTLGIKIDGGEMAAIIKRNTPIPYHNKRVFTTAEDYQKAVEIKIYRGEGSLTIDNEFIGGFKVDEIPRRLKGEPQIEVTFELDVDGILTVTATVFSYSWYMEGVPHSMVFKDGVNKLTSREIYIQRQIIENYLKKDEKNREKSNIIEEFEKLIYTFDHVVQKKIKWLDQFSSSATNAELMEQLLDLQKSIQHIANIKDNIKNKKSSNINAKDIDIREELEKHVYTMRYIIQTNMDWFEINQHATWPELIFHKNIIDTFAKETVDSISLTELLIWREERNLNDRFEL</sequence>